<keyword evidence="4" id="KW-1185">Reference proteome</keyword>
<dbReference type="EMBL" id="KZ819321">
    <property type="protein sequence ID" value="PWN23643.1"/>
    <property type="molecule type" value="Genomic_DNA"/>
</dbReference>
<feature type="region of interest" description="Disordered" evidence="1">
    <location>
        <begin position="556"/>
        <end position="578"/>
    </location>
</feature>
<dbReference type="GO" id="GO:0003723">
    <property type="term" value="F:RNA binding"/>
    <property type="evidence" value="ECO:0007669"/>
    <property type="project" value="TreeGrafter"/>
</dbReference>
<accession>A0A316UI86</accession>
<feature type="region of interest" description="Disordered" evidence="1">
    <location>
        <begin position="371"/>
        <end position="390"/>
    </location>
</feature>
<feature type="compositionally biased region" description="Basic and acidic residues" evidence="1">
    <location>
        <begin position="39"/>
        <end position="58"/>
    </location>
</feature>
<reference evidence="3 4" key="1">
    <citation type="journal article" date="2018" name="Mol. Biol. Evol.">
        <title>Broad Genomic Sampling Reveals a Smut Pathogenic Ancestry of the Fungal Clade Ustilaginomycotina.</title>
        <authorList>
            <person name="Kijpornyongpan T."/>
            <person name="Mondo S.J."/>
            <person name="Barry K."/>
            <person name="Sandor L."/>
            <person name="Lee J."/>
            <person name="Lipzen A."/>
            <person name="Pangilinan J."/>
            <person name="LaButti K."/>
            <person name="Hainaut M."/>
            <person name="Henrissat B."/>
            <person name="Grigoriev I.V."/>
            <person name="Spatafora J.W."/>
            <person name="Aime M.C."/>
        </authorList>
    </citation>
    <scope>NUCLEOTIDE SEQUENCE [LARGE SCALE GENOMIC DNA]</scope>
    <source>
        <strain evidence="3 4">MCA 4718</strain>
    </source>
</reference>
<feature type="compositionally biased region" description="Polar residues" evidence="1">
    <location>
        <begin position="811"/>
        <end position="820"/>
    </location>
</feature>
<dbReference type="GO" id="GO:0005634">
    <property type="term" value="C:nucleus"/>
    <property type="evidence" value="ECO:0007669"/>
    <property type="project" value="TreeGrafter"/>
</dbReference>
<dbReference type="InterPro" id="IPR000467">
    <property type="entry name" value="G_patch_dom"/>
</dbReference>
<feature type="region of interest" description="Disordered" evidence="1">
    <location>
        <begin position="610"/>
        <end position="737"/>
    </location>
</feature>
<protein>
    <recommendedName>
        <fullName evidence="2">G-patch domain-containing protein</fullName>
    </recommendedName>
</protein>
<dbReference type="GeneID" id="37013034"/>
<dbReference type="PANTHER" id="PTHR13384">
    <property type="entry name" value="G PATCH DOMAIN-CONTAINING PROTEIN 1"/>
    <property type="match status" value="1"/>
</dbReference>
<organism evidence="3 4">
    <name type="scientific">Pseudomicrostroma glucosiphilum</name>
    <dbReference type="NCBI Taxonomy" id="1684307"/>
    <lineage>
        <taxon>Eukaryota</taxon>
        <taxon>Fungi</taxon>
        <taxon>Dikarya</taxon>
        <taxon>Basidiomycota</taxon>
        <taxon>Ustilaginomycotina</taxon>
        <taxon>Exobasidiomycetes</taxon>
        <taxon>Microstromatales</taxon>
        <taxon>Microstromatales incertae sedis</taxon>
        <taxon>Pseudomicrostroma</taxon>
    </lineage>
</organism>
<evidence type="ECO:0000259" key="2">
    <source>
        <dbReference type="PROSITE" id="PS50174"/>
    </source>
</evidence>
<feature type="compositionally biased region" description="Basic and acidic residues" evidence="1">
    <location>
        <begin position="878"/>
        <end position="906"/>
    </location>
</feature>
<dbReference type="RefSeq" id="XP_025350803.1">
    <property type="nucleotide sequence ID" value="XM_025491300.1"/>
</dbReference>
<feature type="region of interest" description="Disordered" evidence="1">
    <location>
        <begin position="757"/>
        <end position="919"/>
    </location>
</feature>
<name>A0A316UI86_9BASI</name>
<dbReference type="Pfam" id="PF26093">
    <property type="entry name" value="HTH_TGH"/>
    <property type="match status" value="1"/>
</dbReference>
<dbReference type="STRING" id="1684307.A0A316UI86"/>
<feature type="region of interest" description="Disordered" evidence="1">
    <location>
        <begin position="1"/>
        <end position="58"/>
    </location>
</feature>
<dbReference type="OrthoDB" id="20507at2759"/>
<feature type="compositionally biased region" description="Gly residues" evidence="1">
    <location>
        <begin position="636"/>
        <end position="648"/>
    </location>
</feature>
<feature type="compositionally biased region" description="Basic and acidic residues" evidence="1">
    <location>
        <begin position="614"/>
        <end position="632"/>
    </location>
</feature>
<gene>
    <name evidence="3" type="ORF">BCV69DRAFT_279575</name>
</gene>
<evidence type="ECO:0000256" key="1">
    <source>
        <dbReference type="SAM" id="MobiDB-lite"/>
    </source>
</evidence>
<evidence type="ECO:0000313" key="3">
    <source>
        <dbReference type="EMBL" id="PWN23643.1"/>
    </source>
</evidence>
<dbReference type="Pfam" id="PF01585">
    <property type="entry name" value="G-patch"/>
    <property type="match status" value="1"/>
</dbReference>
<feature type="region of interest" description="Disordered" evidence="1">
    <location>
        <begin position="88"/>
        <end position="134"/>
    </location>
</feature>
<dbReference type="PANTHER" id="PTHR13384:SF19">
    <property type="entry name" value="G PATCH DOMAIN-CONTAINING PROTEIN 1"/>
    <property type="match status" value="1"/>
</dbReference>
<proteinExistence type="predicted"/>
<feature type="compositionally biased region" description="Basic and acidic residues" evidence="1">
    <location>
        <begin position="97"/>
        <end position="109"/>
    </location>
</feature>
<feature type="compositionally biased region" description="Basic and acidic residues" evidence="1">
    <location>
        <begin position="650"/>
        <end position="688"/>
    </location>
</feature>
<evidence type="ECO:0000313" key="4">
    <source>
        <dbReference type="Proteomes" id="UP000245942"/>
    </source>
</evidence>
<dbReference type="Proteomes" id="UP000245942">
    <property type="component" value="Unassembled WGS sequence"/>
</dbReference>
<dbReference type="Pfam" id="PF07713">
    <property type="entry name" value="DUF1604"/>
    <property type="match status" value="1"/>
</dbReference>
<sequence length="919" mass="98743">MSSSASRLRSRLARDELDTAQTSSVTENFVLIGTPLPALDKRDPNEGKPVWEQEVRDEQGRRRFHGAFTGGWSAGYYNTVGSKEGWTPSTFVSSRSGKPEDKIRSRPEDFMDEEDLADTEADRKISQRDGYSSQAKLDNRHANDDVLGDLLGLGKAARQQLEAGGEGISSSGLIAPKSSLGHRILARMGWKVGSGLGKPLKVGVPIADTPMPAIIEGASKKDTHGLGWTLQTSSGGAPSLADALQAARSDAQASSRGFDISALEEADEDDVRDIYGSSESIQDVIRRRKDQQMMKAPSREPFADKAMASSSVKLNGATRSTWRDGRALPEGFVIEDGSVIDGRTEQTQSDWFAPPVVPPGWTPDPLKVWSQAKGTAGPPPPASASATSLSKPTILPHQIKAADRGQLLGEARMPGPPPSLSSYLPGGPPPATVEAAPTSIKVPRLDATTARNALKGFLPFGNDAQKQKRYVAYLELQADPASSRDGTMPVPAGTIASQLSQEVEEFARSASIFKPLSSAMASRFASASTVEGGGDAHVPVGGLYQPEIKSKVTIEEEAKRQAKQEEERLQKEKEENMNDRQRAAKAGMFGHLTRQVTAWYPPRLLCKRFGVPDPHPERSRDAVQYDGDDRAYGRPADGGGDPFSGAAGGVKEERYARSEARRELKRGEERWERSRRELLGLVGERHWEGQGGQPISDFSSGGPDGSEKEDANGSSSTGAESRAKPLDLEQVGLGEDEEALKEIDSFVKPSREVFKSVFAPDEQDEVDQIPLLQPSAAEEQRHSVTLPLPTMETELDSRTKQGPSAPGEVGSYTTPSTAPSKPTFIPRNKRSTTGDGAKPGDAGPKKRKKDTKKMSGALTFSFDDEEEDAAGSGGSSKEVMKATKRKGDASKKEGDGEKGGEAESAKKAAPSRMRAADLF</sequence>
<feature type="compositionally biased region" description="Acidic residues" evidence="1">
    <location>
        <begin position="110"/>
        <end position="119"/>
    </location>
</feature>
<dbReference type="InterPro" id="IPR011666">
    <property type="entry name" value="DUF1604"/>
</dbReference>
<feature type="domain" description="G-patch" evidence="2">
    <location>
        <begin position="177"/>
        <end position="231"/>
    </location>
</feature>
<dbReference type="PROSITE" id="PS50174">
    <property type="entry name" value="G_PATCH"/>
    <property type="match status" value="1"/>
</dbReference>
<dbReference type="AlphaFoldDB" id="A0A316UI86"/>
<dbReference type="GO" id="GO:0006397">
    <property type="term" value="P:mRNA processing"/>
    <property type="evidence" value="ECO:0007669"/>
    <property type="project" value="InterPro"/>
</dbReference>